<feature type="chain" id="PRO_5046931788" description="tyrosinase" evidence="11">
    <location>
        <begin position="26"/>
        <end position="647"/>
    </location>
</feature>
<sequence>MPASLPVRLLTLALSGTALISSGNCSPLDAGRKPHVLEDLSRRQGNGGTFAITGADSGSTELRLEIRDLQRSKEQWNLYLLGLQKFQAMDQNDKLSWYSIMGIHGMPFKDWDGVPSTGYNKIGYCVHSSNIFMTWHRPYAALYEQLLWGHVQDVANALPESPDKAAWVQAAKSFRAPYLDWAVLPPENDTNIPDFVTTPKINVTLPNGTQIIDNPLFQYRFHPLIPSDLEDPSEPQFQQYQTTLRYPTSLTADAQNTEGKVKTNMQSLRVQLRDALYDLFVNYDNFTLVSSMASYHPAQYQSFETIHGWVHNYVGGSNGNMLEVPWSAFDPFFMLHHIQVDRVLAIWQTLHPDSYVLPEVQDYSTYTINAGSIQDVNSPLTPFHSDSSGTFWTSESCRDWKKMHYDYPETQNPDINALRTTINNMYGQPTIGHPTKRTVGKIGETLGEMMDDVVETVKEFVQPGSVDSGAAKKNQMRTEYSVNYKIDKFALGGSGSIYVFLGPYSGNPDEWRSDESLLGASGLFVGTAMAPGRSGNSALYGSIPITNNLEKRVSNGDVPCMEANDMIPYLQQNMAWAVTAANGTIIPNNVASGLEISVTSATYRPAAESCEFPERIGEIQVWDQITRGKPGGLQSLLGLCDDDAENE</sequence>
<dbReference type="Pfam" id="PF18132">
    <property type="entry name" value="Tyrosinase_C"/>
    <property type="match status" value="1"/>
</dbReference>
<dbReference type="PROSITE" id="PS00498">
    <property type="entry name" value="TYROSINASE_2"/>
    <property type="match status" value="1"/>
</dbReference>
<keyword evidence="11" id="KW-0732">Signal</keyword>
<reference evidence="13 14" key="1">
    <citation type="submission" date="2024-04" db="EMBL/GenBank/DDBJ databases">
        <title>Phyllosticta paracitricarpa is synonymous to the EU quarantine fungus P. citricarpa based on phylogenomic analyses.</title>
        <authorList>
            <consortium name="Lawrence Berkeley National Laboratory"/>
            <person name="Van Ingen-Buijs V.A."/>
            <person name="Van Westerhoven A.C."/>
            <person name="Haridas S."/>
            <person name="Skiadas P."/>
            <person name="Martin F."/>
            <person name="Groenewald J.Z."/>
            <person name="Crous P.W."/>
            <person name="Seidl M.F."/>
        </authorList>
    </citation>
    <scope>NUCLEOTIDE SEQUENCE [LARGE SCALE GENOMIC DNA]</scope>
    <source>
        <strain evidence="13 14">CBS 123371</strain>
    </source>
</reference>
<keyword evidence="6" id="KW-0186">Copper</keyword>
<feature type="signal peptide" evidence="11">
    <location>
        <begin position="1"/>
        <end position="25"/>
    </location>
</feature>
<dbReference type="InterPro" id="IPR002227">
    <property type="entry name" value="Tyrosinase_Cu-bd"/>
</dbReference>
<evidence type="ECO:0000256" key="6">
    <source>
        <dbReference type="ARBA" id="ARBA00023008"/>
    </source>
</evidence>
<keyword evidence="8" id="KW-0470">Melanin biosynthesis</keyword>
<feature type="domain" description="Tyrosinase copper-binding" evidence="12">
    <location>
        <begin position="330"/>
        <end position="341"/>
    </location>
</feature>
<evidence type="ECO:0000256" key="1">
    <source>
        <dbReference type="ARBA" id="ARBA00001973"/>
    </source>
</evidence>
<dbReference type="Gene3D" id="1.10.1280.10">
    <property type="entry name" value="Di-copper center containing domain from catechol oxidase"/>
    <property type="match status" value="1"/>
</dbReference>
<accession>A0ABR1KHL9</accession>
<keyword evidence="14" id="KW-1185">Reference proteome</keyword>
<dbReference type="InterPro" id="IPR050316">
    <property type="entry name" value="Tyrosinase/Hemocyanin"/>
</dbReference>
<keyword evidence="4" id="KW-0479">Metal-binding</keyword>
<dbReference type="PANTHER" id="PTHR11474:SF76">
    <property type="entry name" value="SHKT DOMAIN-CONTAINING PROTEIN"/>
    <property type="match status" value="1"/>
</dbReference>
<dbReference type="Gene3D" id="2.60.310.20">
    <property type="match status" value="1"/>
</dbReference>
<dbReference type="EC" id="1.14.18.1" evidence="3"/>
<dbReference type="InterPro" id="IPR008922">
    <property type="entry name" value="Di-copper_centre_dom_sf"/>
</dbReference>
<dbReference type="PANTHER" id="PTHR11474">
    <property type="entry name" value="TYROSINASE FAMILY MEMBER"/>
    <property type="match status" value="1"/>
</dbReference>
<comment type="cofactor">
    <cofactor evidence="1">
        <name>Cu(2+)</name>
        <dbReference type="ChEBI" id="CHEBI:29036"/>
    </cofactor>
</comment>
<evidence type="ECO:0000256" key="7">
    <source>
        <dbReference type="ARBA" id="ARBA00023033"/>
    </source>
</evidence>
<dbReference type="InterPro" id="IPR041640">
    <property type="entry name" value="Tyrosinase_C"/>
</dbReference>
<evidence type="ECO:0000259" key="12">
    <source>
        <dbReference type="PROSITE" id="PS00498"/>
    </source>
</evidence>
<protein>
    <recommendedName>
        <fullName evidence="3">tyrosinase</fullName>
        <ecNumber evidence="3">1.14.18.1</ecNumber>
    </recommendedName>
</protein>
<evidence type="ECO:0000256" key="10">
    <source>
        <dbReference type="ARBA" id="ARBA00048881"/>
    </source>
</evidence>
<comment type="catalytic activity">
    <reaction evidence="10">
        <text>L-tyrosine + O2 = L-dopaquinone + H2O</text>
        <dbReference type="Rhea" id="RHEA:18117"/>
        <dbReference type="ChEBI" id="CHEBI:15377"/>
        <dbReference type="ChEBI" id="CHEBI:15379"/>
        <dbReference type="ChEBI" id="CHEBI:57924"/>
        <dbReference type="ChEBI" id="CHEBI:58315"/>
        <dbReference type="EC" id="1.14.18.1"/>
    </reaction>
</comment>
<evidence type="ECO:0000313" key="14">
    <source>
        <dbReference type="Proteomes" id="UP001363622"/>
    </source>
</evidence>
<name>A0ABR1KHL9_9PEZI</name>
<evidence type="ECO:0000256" key="11">
    <source>
        <dbReference type="SAM" id="SignalP"/>
    </source>
</evidence>
<gene>
    <name evidence="13" type="ORF">IWZ03DRAFT_431044</name>
</gene>
<comment type="similarity">
    <text evidence="2">Belongs to the tyrosinase family.</text>
</comment>
<comment type="caution">
    <text evidence="13">The sequence shown here is derived from an EMBL/GenBank/DDBJ whole genome shotgun (WGS) entry which is preliminary data.</text>
</comment>
<keyword evidence="5" id="KW-0560">Oxidoreductase</keyword>
<evidence type="ECO:0000256" key="5">
    <source>
        <dbReference type="ARBA" id="ARBA00023002"/>
    </source>
</evidence>
<dbReference type="PRINTS" id="PR00092">
    <property type="entry name" value="TYROSINASE"/>
</dbReference>
<evidence type="ECO:0000256" key="9">
    <source>
        <dbReference type="ARBA" id="ARBA00048233"/>
    </source>
</evidence>
<evidence type="ECO:0000256" key="8">
    <source>
        <dbReference type="ARBA" id="ARBA00023101"/>
    </source>
</evidence>
<dbReference type="SUPFAM" id="SSF48056">
    <property type="entry name" value="Di-copper centre-containing domain"/>
    <property type="match status" value="1"/>
</dbReference>
<proteinExistence type="inferred from homology"/>
<dbReference type="EMBL" id="JBBPHU010000010">
    <property type="protein sequence ID" value="KAK7513010.1"/>
    <property type="molecule type" value="Genomic_DNA"/>
</dbReference>
<keyword evidence="7" id="KW-0503">Monooxygenase</keyword>
<dbReference type="Pfam" id="PF00264">
    <property type="entry name" value="Tyrosinase"/>
    <property type="match status" value="1"/>
</dbReference>
<evidence type="ECO:0000313" key="13">
    <source>
        <dbReference type="EMBL" id="KAK7513010.1"/>
    </source>
</evidence>
<evidence type="ECO:0000256" key="2">
    <source>
        <dbReference type="ARBA" id="ARBA00009928"/>
    </source>
</evidence>
<evidence type="ECO:0000256" key="3">
    <source>
        <dbReference type="ARBA" id="ARBA00011906"/>
    </source>
</evidence>
<comment type="catalytic activity">
    <reaction evidence="9">
        <text>2 L-dopa + O2 = 2 L-dopaquinone + 2 H2O</text>
        <dbReference type="Rhea" id="RHEA:34287"/>
        <dbReference type="ChEBI" id="CHEBI:15377"/>
        <dbReference type="ChEBI" id="CHEBI:15379"/>
        <dbReference type="ChEBI" id="CHEBI:57504"/>
        <dbReference type="ChEBI" id="CHEBI:57924"/>
        <dbReference type="EC" id="1.14.18.1"/>
    </reaction>
</comment>
<evidence type="ECO:0000256" key="4">
    <source>
        <dbReference type="ARBA" id="ARBA00022723"/>
    </source>
</evidence>
<dbReference type="Proteomes" id="UP001363622">
    <property type="component" value="Unassembled WGS sequence"/>
</dbReference>
<organism evidence="13 14">
    <name type="scientific">Phyllosticta citriasiana</name>
    <dbReference type="NCBI Taxonomy" id="595635"/>
    <lineage>
        <taxon>Eukaryota</taxon>
        <taxon>Fungi</taxon>
        <taxon>Dikarya</taxon>
        <taxon>Ascomycota</taxon>
        <taxon>Pezizomycotina</taxon>
        <taxon>Dothideomycetes</taxon>
        <taxon>Dothideomycetes incertae sedis</taxon>
        <taxon>Botryosphaeriales</taxon>
        <taxon>Phyllostictaceae</taxon>
        <taxon>Phyllosticta</taxon>
    </lineage>
</organism>